<dbReference type="PANTHER" id="PTHR47053:SF1">
    <property type="entry name" value="MUREIN DD-ENDOPEPTIDASE MEPH-RELATED"/>
    <property type="match status" value="1"/>
</dbReference>
<dbReference type="PROSITE" id="PS51935">
    <property type="entry name" value="NLPC_P60"/>
    <property type="match status" value="1"/>
</dbReference>
<reference evidence="8" key="2">
    <citation type="submission" date="2021-04" db="EMBL/GenBank/DDBJ databases">
        <authorList>
            <person name="Gilroy R."/>
        </authorList>
    </citation>
    <scope>NUCLEOTIDE SEQUENCE</scope>
    <source>
        <strain evidence="8">CHK192-19661</strain>
    </source>
</reference>
<evidence type="ECO:0000256" key="2">
    <source>
        <dbReference type="ARBA" id="ARBA00022670"/>
    </source>
</evidence>
<dbReference type="InterPro" id="IPR038765">
    <property type="entry name" value="Papain-like_cys_pep_sf"/>
</dbReference>
<dbReference type="PROSITE" id="PS51781">
    <property type="entry name" value="SH3B"/>
    <property type="match status" value="1"/>
</dbReference>
<feature type="compositionally biased region" description="Acidic residues" evidence="5">
    <location>
        <begin position="64"/>
        <end position="78"/>
    </location>
</feature>
<dbReference type="PANTHER" id="PTHR47053">
    <property type="entry name" value="MUREIN DD-ENDOPEPTIDASE MEPH-RELATED"/>
    <property type="match status" value="1"/>
</dbReference>
<dbReference type="EMBL" id="DXCF01000003">
    <property type="protein sequence ID" value="HIZ09009.1"/>
    <property type="molecule type" value="Genomic_DNA"/>
</dbReference>
<keyword evidence="4" id="KW-0788">Thiol protease</keyword>
<feature type="domain" description="NlpC/P60" evidence="7">
    <location>
        <begin position="167"/>
        <end position="307"/>
    </location>
</feature>
<feature type="domain" description="SH3b" evidence="6">
    <location>
        <begin position="95"/>
        <end position="159"/>
    </location>
</feature>
<dbReference type="SUPFAM" id="SSF54001">
    <property type="entry name" value="Cysteine proteinases"/>
    <property type="match status" value="1"/>
</dbReference>
<protein>
    <submittedName>
        <fullName evidence="8">C40 family peptidase</fullName>
    </submittedName>
</protein>
<dbReference type="InterPro" id="IPR003646">
    <property type="entry name" value="SH3-like_bac-type"/>
</dbReference>
<evidence type="ECO:0000313" key="8">
    <source>
        <dbReference type="EMBL" id="HIZ09009.1"/>
    </source>
</evidence>
<name>A0A9D2IH27_9FIRM</name>
<dbReference type="Gene3D" id="2.30.30.40">
    <property type="entry name" value="SH3 Domains"/>
    <property type="match status" value="1"/>
</dbReference>
<dbReference type="Pfam" id="PF08239">
    <property type="entry name" value="SH3_3"/>
    <property type="match status" value="1"/>
</dbReference>
<dbReference type="GO" id="GO:0006508">
    <property type="term" value="P:proteolysis"/>
    <property type="evidence" value="ECO:0007669"/>
    <property type="project" value="UniProtKB-KW"/>
</dbReference>
<evidence type="ECO:0000256" key="5">
    <source>
        <dbReference type="SAM" id="MobiDB-lite"/>
    </source>
</evidence>
<dbReference type="InterPro" id="IPR000064">
    <property type="entry name" value="NLP_P60_dom"/>
</dbReference>
<reference evidence="8" key="1">
    <citation type="journal article" date="2021" name="PeerJ">
        <title>Extensive microbial diversity within the chicken gut microbiome revealed by metagenomics and culture.</title>
        <authorList>
            <person name="Gilroy R."/>
            <person name="Ravi A."/>
            <person name="Getino M."/>
            <person name="Pursley I."/>
            <person name="Horton D.L."/>
            <person name="Alikhan N.F."/>
            <person name="Baker D."/>
            <person name="Gharbi K."/>
            <person name="Hall N."/>
            <person name="Watson M."/>
            <person name="Adriaenssens E.M."/>
            <person name="Foster-Nyarko E."/>
            <person name="Jarju S."/>
            <person name="Secka A."/>
            <person name="Antonio M."/>
            <person name="Oren A."/>
            <person name="Chaudhuri R.R."/>
            <person name="La Ragione R."/>
            <person name="Hildebrand F."/>
            <person name="Pallen M.J."/>
        </authorList>
    </citation>
    <scope>NUCLEOTIDE SEQUENCE</scope>
    <source>
        <strain evidence="8">CHK192-19661</strain>
    </source>
</reference>
<evidence type="ECO:0000259" key="7">
    <source>
        <dbReference type="PROSITE" id="PS51935"/>
    </source>
</evidence>
<comment type="caution">
    <text evidence="8">The sequence shown here is derived from an EMBL/GenBank/DDBJ whole genome shotgun (WGS) entry which is preliminary data.</text>
</comment>
<evidence type="ECO:0000256" key="4">
    <source>
        <dbReference type="ARBA" id="ARBA00022807"/>
    </source>
</evidence>
<evidence type="ECO:0000313" key="9">
    <source>
        <dbReference type="Proteomes" id="UP000824025"/>
    </source>
</evidence>
<dbReference type="AlphaFoldDB" id="A0A9D2IH27"/>
<keyword evidence="2" id="KW-0645">Protease</keyword>
<dbReference type="InterPro" id="IPR051202">
    <property type="entry name" value="Peptidase_C40"/>
</dbReference>
<keyword evidence="3" id="KW-0378">Hydrolase</keyword>
<dbReference type="SMART" id="SM00287">
    <property type="entry name" value="SH3b"/>
    <property type="match status" value="1"/>
</dbReference>
<accession>A0A9D2IH27</accession>
<evidence type="ECO:0000259" key="6">
    <source>
        <dbReference type="PROSITE" id="PS51781"/>
    </source>
</evidence>
<dbReference type="Gene3D" id="3.90.1720.10">
    <property type="entry name" value="endopeptidase domain like (from Nostoc punctiforme)"/>
    <property type="match status" value="1"/>
</dbReference>
<gene>
    <name evidence="8" type="ORF">H9726_00845</name>
</gene>
<dbReference type="Proteomes" id="UP000824025">
    <property type="component" value="Unassembled WGS sequence"/>
</dbReference>
<evidence type="ECO:0000256" key="1">
    <source>
        <dbReference type="ARBA" id="ARBA00007074"/>
    </source>
</evidence>
<sequence>MRKLMIQSAAALLAANILLAAVFGLLLPLRERNDIADFPAAEDGSQEQPEQLPDDSPVLPDIPESPEDTDGPEEETEPDVPAQEEIQPELPAPEPTAKYVRAKVNGLQLRSGPGTGYASLGNINKGDMVTLLGKEGNWYRTVYKNKTAYISAGNSYTEEYEMSYSGDERIERIVEEGLRLLGFPYVYGAIRLHDGKGNLLKNFDPGEYDCSSLMQYMFYHGAGVNLNMTTRTQVSQGKHVARSEIARGDLIFFTNSTRYNKTGVERIGHVALYLGDNYILHTASDYAVIEEISTQRWKYYIETRRMV</sequence>
<dbReference type="Pfam" id="PF00877">
    <property type="entry name" value="NLPC_P60"/>
    <property type="match status" value="1"/>
</dbReference>
<dbReference type="GO" id="GO:0008234">
    <property type="term" value="F:cysteine-type peptidase activity"/>
    <property type="evidence" value="ECO:0007669"/>
    <property type="project" value="UniProtKB-KW"/>
</dbReference>
<evidence type="ECO:0000256" key="3">
    <source>
        <dbReference type="ARBA" id="ARBA00022801"/>
    </source>
</evidence>
<comment type="similarity">
    <text evidence="1">Belongs to the peptidase C40 family.</text>
</comment>
<proteinExistence type="inferred from homology"/>
<feature type="region of interest" description="Disordered" evidence="5">
    <location>
        <begin position="41"/>
        <end position="95"/>
    </location>
</feature>
<organism evidence="8 9">
    <name type="scientific">Candidatus Borkfalkia avicola</name>
    <dbReference type="NCBI Taxonomy" id="2838503"/>
    <lineage>
        <taxon>Bacteria</taxon>
        <taxon>Bacillati</taxon>
        <taxon>Bacillota</taxon>
        <taxon>Clostridia</taxon>
        <taxon>Christensenellales</taxon>
        <taxon>Christensenellaceae</taxon>
        <taxon>Candidatus Borkfalkia</taxon>
    </lineage>
</organism>